<dbReference type="InterPro" id="IPR029787">
    <property type="entry name" value="Nucleotide_cyclase"/>
</dbReference>
<protein>
    <submittedName>
        <fullName evidence="3">Sensor domain-containing diguanylate cyclase</fullName>
    </submittedName>
</protein>
<dbReference type="NCBIfam" id="TIGR00229">
    <property type="entry name" value="sensory_box"/>
    <property type="match status" value="1"/>
</dbReference>
<dbReference type="PANTHER" id="PTHR46663">
    <property type="entry name" value="DIGUANYLATE CYCLASE DGCT-RELATED"/>
    <property type="match status" value="1"/>
</dbReference>
<reference evidence="3" key="1">
    <citation type="journal article" date="2023" name="J. Hazard. Mater.">
        <title>Anaerobic biodegradation of pyrene and benzo[a]pyrene by a new sulfate-reducing Desulforamulus aquiferis strain DSA.</title>
        <authorList>
            <person name="Zhang Z."/>
            <person name="Sun J."/>
            <person name="Gong X."/>
            <person name="Wang C."/>
            <person name="Wang H."/>
        </authorList>
    </citation>
    <scope>NUCLEOTIDE SEQUENCE</scope>
    <source>
        <strain evidence="3">DSA</strain>
    </source>
</reference>
<evidence type="ECO:0000313" key="4">
    <source>
        <dbReference type="Proteomes" id="UP001172911"/>
    </source>
</evidence>
<dbReference type="PANTHER" id="PTHR46663:SF4">
    <property type="entry name" value="DIGUANYLATE CYCLASE DGCT-RELATED"/>
    <property type="match status" value="1"/>
</dbReference>
<dbReference type="InterPro" id="IPR052163">
    <property type="entry name" value="DGC-Regulatory_Protein"/>
</dbReference>
<dbReference type="Pfam" id="PF13426">
    <property type="entry name" value="PAS_9"/>
    <property type="match status" value="1"/>
</dbReference>
<dbReference type="InterPro" id="IPR043128">
    <property type="entry name" value="Rev_trsase/Diguanyl_cyclase"/>
</dbReference>
<dbReference type="FunFam" id="3.30.70.270:FF:000001">
    <property type="entry name" value="Diguanylate cyclase domain protein"/>
    <property type="match status" value="1"/>
</dbReference>
<dbReference type="Gene3D" id="3.30.450.20">
    <property type="entry name" value="PAS domain"/>
    <property type="match status" value="1"/>
</dbReference>
<dbReference type="Gene3D" id="3.30.70.270">
    <property type="match status" value="1"/>
</dbReference>
<dbReference type="AlphaFoldDB" id="A0AAW7ZA72"/>
<dbReference type="CDD" id="cd00130">
    <property type="entry name" value="PAS"/>
    <property type="match status" value="1"/>
</dbReference>
<dbReference type="SUPFAM" id="SSF55073">
    <property type="entry name" value="Nucleotide cyclase"/>
    <property type="match status" value="1"/>
</dbReference>
<dbReference type="RefSeq" id="WP_304541262.1">
    <property type="nucleotide sequence ID" value="NZ_JARPTC010000004.1"/>
</dbReference>
<sequence>MDFENSFYKDLLDNLYDGVYFVDRDRRITYWNQGAERLTGYSSEEVLGKVCSDNILMHLNNECVLMCLDLCPVAETMIDGQKREAELYLHHKEGYRVPVLVRVAPIMKEGQIVGAVEVFSDNSSKVSALERIDALKRAIYSDPLTGLANRTFIEISLTTNLQELQKYDYTFGLMFLDVDKFKTVNDSYGHNVGDEVLKMVAKTLLNGCRPLDIIGRWAGDEFVIVLTDTSQQNLQDSANKLSTLIEQSSITRKSAVISVTASIGVTLARAEDSIEELISRADRLMYQSKKTGGNRVSIG</sequence>
<feature type="domain" description="PAS" evidence="1">
    <location>
        <begin position="4"/>
        <end position="49"/>
    </location>
</feature>
<accession>A0AAW7ZA72</accession>
<organism evidence="3 4">
    <name type="scientific">Desulforamulus aquiferis</name>
    <dbReference type="NCBI Taxonomy" id="1397668"/>
    <lineage>
        <taxon>Bacteria</taxon>
        <taxon>Bacillati</taxon>
        <taxon>Bacillota</taxon>
        <taxon>Clostridia</taxon>
        <taxon>Eubacteriales</taxon>
        <taxon>Peptococcaceae</taxon>
        <taxon>Desulforamulus</taxon>
    </lineage>
</organism>
<evidence type="ECO:0000313" key="3">
    <source>
        <dbReference type="EMBL" id="MDO7786310.1"/>
    </source>
</evidence>
<gene>
    <name evidence="3" type="ORF">P6N53_03640</name>
</gene>
<evidence type="ECO:0000259" key="2">
    <source>
        <dbReference type="PROSITE" id="PS50887"/>
    </source>
</evidence>
<name>A0AAW7ZA72_9FIRM</name>
<dbReference type="PROSITE" id="PS50887">
    <property type="entry name" value="GGDEF"/>
    <property type="match status" value="1"/>
</dbReference>
<dbReference type="Pfam" id="PF00990">
    <property type="entry name" value="GGDEF"/>
    <property type="match status" value="1"/>
</dbReference>
<dbReference type="CDD" id="cd01949">
    <property type="entry name" value="GGDEF"/>
    <property type="match status" value="1"/>
</dbReference>
<feature type="domain" description="GGDEF" evidence="2">
    <location>
        <begin position="169"/>
        <end position="299"/>
    </location>
</feature>
<dbReference type="NCBIfam" id="TIGR00254">
    <property type="entry name" value="GGDEF"/>
    <property type="match status" value="1"/>
</dbReference>
<reference evidence="3" key="2">
    <citation type="submission" date="2023-03" db="EMBL/GenBank/DDBJ databases">
        <authorList>
            <person name="Zhang Z."/>
        </authorList>
    </citation>
    <scope>NUCLEOTIDE SEQUENCE</scope>
    <source>
        <strain evidence="3">DSA</strain>
    </source>
</reference>
<dbReference type="SMART" id="SM00267">
    <property type="entry name" value="GGDEF"/>
    <property type="match status" value="1"/>
</dbReference>
<dbReference type="SUPFAM" id="SSF55785">
    <property type="entry name" value="PYP-like sensor domain (PAS domain)"/>
    <property type="match status" value="1"/>
</dbReference>
<proteinExistence type="predicted"/>
<evidence type="ECO:0000259" key="1">
    <source>
        <dbReference type="PROSITE" id="PS50112"/>
    </source>
</evidence>
<dbReference type="InterPro" id="IPR000160">
    <property type="entry name" value="GGDEF_dom"/>
</dbReference>
<dbReference type="SMART" id="SM00091">
    <property type="entry name" value="PAS"/>
    <property type="match status" value="1"/>
</dbReference>
<keyword evidence="4" id="KW-1185">Reference proteome</keyword>
<dbReference type="EMBL" id="JARPTC010000004">
    <property type="protein sequence ID" value="MDO7786310.1"/>
    <property type="molecule type" value="Genomic_DNA"/>
</dbReference>
<dbReference type="PROSITE" id="PS50112">
    <property type="entry name" value="PAS"/>
    <property type="match status" value="1"/>
</dbReference>
<comment type="caution">
    <text evidence="3">The sequence shown here is derived from an EMBL/GenBank/DDBJ whole genome shotgun (WGS) entry which is preliminary data.</text>
</comment>
<dbReference type="Proteomes" id="UP001172911">
    <property type="component" value="Unassembled WGS sequence"/>
</dbReference>
<dbReference type="InterPro" id="IPR000014">
    <property type="entry name" value="PAS"/>
</dbReference>
<dbReference type="InterPro" id="IPR035965">
    <property type="entry name" value="PAS-like_dom_sf"/>
</dbReference>